<dbReference type="Proteomes" id="UP000238479">
    <property type="component" value="Chromosome 6"/>
</dbReference>
<evidence type="ECO:0000313" key="2">
    <source>
        <dbReference type="EMBL" id="PRQ26776.1"/>
    </source>
</evidence>
<keyword evidence="1" id="KW-1133">Transmembrane helix</keyword>
<accession>A0A2P6PY03</accession>
<dbReference type="Gramene" id="PRQ26776">
    <property type="protein sequence ID" value="PRQ26776"/>
    <property type="gene ID" value="RchiOBHm_Chr6g0298291"/>
</dbReference>
<keyword evidence="1" id="KW-0472">Membrane</keyword>
<name>A0A2P6PY03_ROSCH</name>
<dbReference type="OrthoDB" id="672127at2759"/>
<feature type="transmembrane region" description="Helical" evidence="1">
    <location>
        <begin position="401"/>
        <end position="423"/>
    </location>
</feature>
<dbReference type="Pfam" id="PF03140">
    <property type="entry name" value="DUF247"/>
    <property type="match status" value="1"/>
</dbReference>
<evidence type="ECO:0000313" key="3">
    <source>
        <dbReference type="Proteomes" id="UP000238479"/>
    </source>
</evidence>
<organism evidence="2 3">
    <name type="scientific">Rosa chinensis</name>
    <name type="common">China rose</name>
    <dbReference type="NCBI Taxonomy" id="74649"/>
    <lineage>
        <taxon>Eukaryota</taxon>
        <taxon>Viridiplantae</taxon>
        <taxon>Streptophyta</taxon>
        <taxon>Embryophyta</taxon>
        <taxon>Tracheophyta</taxon>
        <taxon>Spermatophyta</taxon>
        <taxon>Magnoliopsida</taxon>
        <taxon>eudicotyledons</taxon>
        <taxon>Gunneridae</taxon>
        <taxon>Pentapetalae</taxon>
        <taxon>rosids</taxon>
        <taxon>fabids</taxon>
        <taxon>Rosales</taxon>
        <taxon>Rosaceae</taxon>
        <taxon>Rosoideae</taxon>
        <taxon>Rosoideae incertae sedis</taxon>
        <taxon>Rosa</taxon>
    </lineage>
</organism>
<dbReference type="InterPro" id="IPR004158">
    <property type="entry name" value="DUF247_pln"/>
</dbReference>
<gene>
    <name evidence="2" type="ORF">RchiOBHm_Chr6g0298291</name>
</gene>
<dbReference type="STRING" id="74649.A0A2P6PY03"/>
<keyword evidence="1" id="KW-0812">Transmembrane</keyword>
<dbReference type="AlphaFoldDB" id="A0A2P6PY03"/>
<keyword evidence="3" id="KW-1185">Reference proteome</keyword>
<proteinExistence type="predicted"/>
<dbReference type="PANTHER" id="PTHR31170:SF17">
    <property type="match status" value="1"/>
</dbReference>
<protein>
    <submittedName>
        <fullName evidence="2">Uncharacterized protein</fullName>
    </submittedName>
</protein>
<dbReference type="OMA" id="CQEANDR"/>
<comment type="caution">
    <text evidence="2">The sequence shown here is derived from an EMBL/GenBank/DDBJ whole genome shotgun (WGS) entry which is preliminary data.</text>
</comment>
<dbReference type="PANTHER" id="PTHR31170">
    <property type="entry name" value="BNAC04G53230D PROTEIN"/>
    <property type="match status" value="1"/>
</dbReference>
<dbReference type="EMBL" id="PDCK01000044">
    <property type="protein sequence ID" value="PRQ26776.1"/>
    <property type="molecule type" value="Genomic_DNA"/>
</dbReference>
<sequence length="429" mass="50239">MDRGNNDHLVRSMSQVLHSLRFELSSSSCIYRVPKRLRRASENAYTPQVVSIGPLHHGKEGLKPMEELKNRYLKAFLRRTQVTLEDYVAQIKAKEVDLRSCYAETIDLNSDEFVRIVLVDAAFVIEVLLRFSFRDCQEANDRIFSKPFMLQDVWPDMRMLENQLPFFILDHLFEPHKATLSRGQSLIELSHHFFKTLMHIDVADETLKSIKPHEVVHFVDFVRKLYPLPPWKSQHRGKREIPVTPTMTQLSRAGIRFKDGSKTNMFDVKFEKGFLAMPKLTISDQTEVTITNLIAFEQSQCEDQEKYINDYFFFLNGLVKTPQDVKLLVDRRILDNKLGDNKKGCALIKNLVDGVVDYSKDYFYFFTLCDDLNKYYNMGRHQWKEYLVTHFFNSPWATKEIIAAVIFLFLTLIQTVFSIMSYCHDLGKR</sequence>
<evidence type="ECO:0000256" key="1">
    <source>
        <dbReference type="SAM" id="Phobius"/>
    </source>
</evidence>
<reference evidence="2 3" key="1">
    <citation type="journal article" date="2018" name="Nat. Genet.">
        <title>The Rosa genome provides new insights in the design of modern roses.</title>
        <authorList>
            <person name="Bendahmane M."/>
        </authorList>
    </citation>
    <scope>NUCLEOTIDE SEQUENCE [LARGE SCALE GENOMIC DNA]</scope>
    <source>
        <strain evidence="3">cv. Old Blush</strain>
    </source>
</reference>